<evidence type="ECO:0000313" key="2">
    <source>
        <dbReference type="Proteomes" id="UP000095358"/>
    </source>
</evidence>
<organism evidence="1 2">
    <name type="scientific">Hanseniaspora uvarum</name>
    <name type="common">Yeast</name>
    <name type="synonym">Kloeckera apiculata</name>
    <dbReference type="NCBI Taxonomy" id="29833"/>
    <lineage>
        <taxon>Eukaryota</taxon>
        <taxon>Fungi</taxon>
        <taxon>Dikarya</taxon>
        <taxon>Ascomycota</taxon>
        <taxon>Saccharomycotina</taxon>
        <taxon>Saccharomycetes</taxon>
        <taxon>Saccharomycodales</taxon>
        <taxon>Saccharomycodaceae</taxon>
        <taxon>Hanseniaspora</taxon>
    </lineage>
</organism>
<dbReference type="EMBL" id="LPNN01000003">
    <property type="protein sequence ID" value="OEJ90286.1"/>
    <property type="molecule type" value="Genomic_DNA"/>
</dbReference>
<dbReference type="AlphaFoldDB" id="A0A1E5RTX1"/>
<name>A0A1E5RTX1_HANUV</name>
<gene>
    <name evidence="1" type="ORF">AWRI3580_g1575</name>
</gene>
<evidence type="ECO:0000313" key="1">
    <source>
        <dbReference type="EMBL" id="OEJ90286.1"/>
    </source>
</evidence>
<accession>A0A1E5RTX1</accession>
<reference evidence="2" key="1">
    <citation type="journal article" date="2016" name="Genome Announc.">
        <title>Genome sequences of three species of Hanseniaspora isolated from spontaneous wine fermentations.</title>
        <authorList>
            <person name="Sternes P.R."/>
            <person name="Lee D."/>
            <person name="Kutyna D.R."/>
            <person name="Borneman A.R."/>
        </authorList>
    </citation>
    <scope>NUCLEOTIDE SEQUENCE [LARGE SCALE GENOMIC DNA]</scope>
    <source>
        <strain evidence="2">AWRI3580</strain>
    </source>
</reference>
<dbReference type="Proteomes" id="UP000095358">
    <property type="component" value="Unassembled WGS sequence"/>
</dbReference>
<comment type="caution">
    <text evidence="1">The sequence shown here is derived from an EMBL/GenBank/DDBJ whole genome shotgun (WGS) entry which is preliminary data.</text>
</comment>
<protein>
    <submittedName>
        <fullName evidence="1">Uncharacterized protein</fullName>
    </submittedName>
</protein>
<sequence>MDCPIEYTRYEEPAPSAFLDIPFYIDFDSIIGKSTYCFENIDSLNVFRQHKDSKSKDSFNFEYIKIVNNKVSGLPLYECKFKKDKSYLLNDSQKNFVIKKYVALSPLQNPKDNYEYLGFNDKLKLSIFRYEYAVIKNKGSPFSIENKRIYSNNLSDGSTMNMKFNSNFNSDKNVEVSIGSENMTWKHGKNKNESILFKNIENRIALVDTTVNLNYDKEILGLLKLTDFDNTSNQDKHSNHGVMNFENEKIIISCFILLLQKRYDVSSRVGTVKGLH</sequence>
<keyword evidence="2" id="KW-1185">Reference proteome</keyword>
<dbReference type="OrthoDB" id="3970584at2759"/>
<proteinExistence type="predicted"/>
<dbReference type="VEuPathDB" id="FungiDB:AWRI3580_g1575"/>